<sequence>MPPRHPRHATPQGLPAPHAIASLRCTLIACSLLMASGVARVHAQSMPPGVATPTDPFHQSCVAVKASPTTVEAPRGFAMPATPPLSTRNRIVHKQYVDLDDRCATPPAFAPTRDTDSTNVWYVDAPARDSYAASPSPGASTWHGLTS</sequence>
<dbReference type="OrthoDB" id="8942115at2"/>
<accession>A0A5E4RGE4</accession>
<dbReference type="Proteomes" id="UP000382577">
    <property type="component" value="Unassembled WGS sequence"/>
</dbReference>
<name>A0A5E4RGE4_9BURK</name>
<proteinExistence type="predicted"/>
<reference evidence="1 2" key="1">
    <citation type="submission" date="2019-08" db="EMBL/GenBank/DDBJ databases">
        <authorList>
            <person name="Peeters C."/>
        </authorList>
    </citation>
    <scope>NUCLEOTIDE SEQUENCE [LARGE SCALE GENOMIC DNA]</scope>
    <source>
        <strain evidence="1 2">LMG 31113</strain>
    </source>
</reference>
<evidence type="ECO:0000313" key="2">
    <source>
        <dbReference type="Proteomes" id="UP000382577"/>
    </source>
</evidence>
<protein>
    <submittedName>
        <fullName evidence="1">Uncharacterized protein</fullName>
    </submittedName>
</protein>
<dbReference type="AlphaFoldDB" id="A0A5E4RGE4"/>
<evidence type="ECO:0000313" key="1">
    <source>
        <dbReference type="EMBL" id="VVD61604.1"/>
    </source>
</evidence>
<organism evidence="1 2">
    <name type="scientific">Pandoraea fibrosis</name>
    <dbReference type="NCBI Taxonomy" id="1891094"/>
    <lineage>
        <taxon>Bacteria</taxon>
        <taxon>Pseudomonadati</taxon>
        <taxon>Pseudomonadota</taxon>
        <taxon>Betaproteobacteria</taxon>
        <taxon>Burkholderiales</taxon>
        <taxon>Burkholderiaceae</taxon>
        <taxon>Pandoraea</taxon>
    </lineage>
</organism>
<dbReference type="EMBL" id="CABPRW010000001">
    <property type="protein sequence ID" value="VVD61604.1"/>
    <property type="molecule type" value="Genomic_DNA"/>
</dbReference>
<dbReference type="RefSeq" id="WP_150598360.1">
    <property type="nucleotide sequence ID" value="NZ_CABPRW010000001.1"/>
</dbReference>
<gene>
    <name evidence="1" type="ORF">PFI31113_00135</name>
</gene>